<proteinExistence type="inferred from homology"/>
<dbReference type="OrthoDB" id="9110639at2"/>
<dbReference type="FunFam" id="1.10.10.10:FF:000001">
    <property type="entry name" value="LysR family transcriptional regulator"/>
    <property type="match status" value="1"/>
</dbReference>
<dbReference type="InterPro" id="IPR058163">
    <property type="entry name" value="LysR-type_TF_proteobact-type"/>
</dbReference>
<comment type="caution">
    <text evidence="6">The sequence shown here is derived from an EMBL/GenBank/DDBJ whole genome shotgun (WGS) entry which is preliminary data.</text>
</comment>
<dbReference type="AlphaFoldDB" id="A0A318J247"/>
<dbReference type="InterPro" id="IPR036388">
    <property type="entry name" value="WH-like_DNA-bd_sf"/>
</dbReference>
<dbReference type="Pfam" id="PF00126">
    <property type="entry name" value="HTH_1"/>
    <property type="match status" value="1"/>
</dbReference>
<dbReference type="PROSITE" id="PS50931">
    <property type="entry name" value="HTH_LYSR"/>
    <property type="match status" value="1"/>
</dbReference>
<comment type="similarity">
    <text evidence="1">Belongs to the LysR transcriptional regulatory family.</text>
</comment>
<sequence length="297" mass="32475">MLNPQHLAVFATIIRAGSISKAAIQLGCGKSLLSRQLAKLEEDLGARLIQRSTRKLTLTEIGEQVLHEAQRIDVALANIEQMAGQHQQEVKGRLRVTCPMPAVARLVPVMTEFCQRYPQIDFALQVEDRLVDLIAGQIDVAIRVAHLDDSNLIARKLVDSQRILCASPAYLAKAGKPVVAEDLAQHACLLYINAGRANDEWTLLQDGEPKKIRVTSHFQSNNGIALVTAACSGAGILLIDKLIVSKHLKSGELVAVLDNYQLPSGSPVYAVYPARDWLALKTATFVAFLQERLFTGV</sequence>
<keyword evidence="7" id="KW-1185">Reference proteome</keyword>
<dbReference type="InterPro" id="IPR005119">
    <property type="entry name" value="LysR_subst-bd"/>
</dbReference>
<dbReference type="PANTHER" id="PTHR30537">
    <property type="entry name" value="HTH-TYPE TRANSCRIPTIONAL REGULATOR"/>
    <property type="match status" value="1"/>
</dbReference>
<dbReference type="GO" id="GO:0006351">
    <property type="term" value="P:DNA-templated transcription"/>
    <property type="evidence" value="ECO:0007669"/>
    <property type="project" value="TreeGrafter"/>
</dbReference>
<evidence type="ECO:0000256" key="4">
    <source>
        <dbReference type="ARBA" id="ARBA00023163"/>
    </source>
</evidence>
<feature type="domain" description="HTH lysR-type" evidence="5">
    <location>
        <begin position="2"/>
        <end position="59"/>
    </location>
</feature>
<dbReference type="SUPFAM" id="SSF46785">
    <property type="entry name" value="Winged helix' DNA-binding domain"/>
    <property type="match status" value="1"/>
</dbReference>
<dbReference type="InterPro" id="IPR036390">
    <property type="entry name" value="WH_DNA-bd_sf"/>
</dbReference>
<organism evidence="6 7">
    <name type="scientific">Undibacterium pigrum</name>
    <dbReference type="NCBI Taxonomy" id="401470"/>
    <lineage>
        <taxon>Bacteria</taxon>
        <taxon>Pseudomonadati</taxon>
        <taxon>Pseudomonadota</taxon>
        <taxon>Betaproteobacteria</taxon>
        <taxon>Burkholderiales</taxon>
        <taxon>Oxalobacteraceae</taxon>
        <taxon>Undibacterium</taxon>
    </lineage>
</organism>
<accession>A0A318J247</accession>
<keyword evidence="2" id="KW-0805">Transcription regulation</keyword>
<evidence type="ECO:0000259" key="5">
    <source>
        <dbReference type="PROSITE" id="PS50931"/>
    </source>
</evidence>
<dbReference type="FunFam" id="3.40.190.290:FF:000001">
    <property type="entry name" value="Transcriptional regulator, LysR family"/>
    <property type="match status" value="1"/>
</dbReference>
<gene>
    <name evidence="6" type="ORF">DFR42_108192</name>
</gene>
<dbReference type="SUPFAM" id="SSF53850">
    <property type="entry name" value="Periplasmic binding protein-like II"/>
    <property type="match status" value="1"/>
</dbReference>
<protein>
    <submittedName>
        <fullName evidence="6">DNA-binding transcriptional LysR family regulator</fullName>
    </submittedName>
</protein>
<name>A0A318J247_9BURK</name>
<evidence type="ECO:0000256" key="3">
    <source>
        <dbReference type="ARBA" id="ARBA00023125"/>
    </source>
</evidence>
<dbReference type="PANTHER" id="PTHR30537:SF5">
    <property type="entry name" value="HTH-TYPE TRANSCRIPTIONAL ACTIVATOR TTDR-RELATED"/>
    <property type="match status" value="1"/>
</dbReference>
<dbReference type="EMBL" id="QJKB01000008">
    <property type="protein sequence ID" value="PXX40357.1"/>
    <property type="molecule type" value="Genomic_DNA"/>
</dbReference>
<dbReference type="GO" id="GO:0003700">
    <property type="term" value="F:DNA-binding transcription factor activity"/>
    <property type="evidence" value="ECO:0007669"/>
    <property type="project" value="InterPro"/>
</dbReference>
<reference evidence="6 7" key="1">
    <citation type="submission" date="2018-05" db="EMBL/GenBank/DDBJ databases">
        <title>Genomic Encyclopedia of Type Strains, Phase IV (KMG-IV): sequencing the most valuable type-strain genomes for metagenomic binning, comparative biology and taxonomic classification.</title>
        <authorList>
            <person name="Goeker M."/>
        </authorList>
    </citation>
    <scope>NUCLEOTIDE SEQUENCE [LARGE SCALE GENOMIC DNA]</scope>
    <source>
        <strain evidence="6 7">DSM 19792</strain>
    </source>
</reference>
<dbReference type="InterPro" id="IPR000847">
    <property type="entry name" value="LysR_HTH_N"/>
</dbReference>
<keyword evidence="4" id="KW-0804">Transcription</keyword>
<dbReference type="RefSeq" id="WP_110257085.1">
    <property type="nucleotide sequence ID" value="NZ_QJKB01000008.1"/>
</dbReference>
<evidence type="ECO:0000313" key="7">
    <source>
        <dbReference type="Proteomes" id="UP000247792"/>
    </source>
</evidence>
<dbReference type="CDD" id="cd08422">
    <property type="entry name" value="PBP2_CrgA_like"/>
    <property type="match status" value="1"/>
</dbReference>
<dbReference type="GO" id="GO:0043565">
    <property type="term" value="F:sequence-specific DNA binding"/>
    <property type="evidence" value="ECO:0007669"/>
    <property type="project" value="TreeGrafter"/>
</dbReference>
<evidence type="ECO:0000313" key="6">
    <source>
        <dbReference type="EMBL" id="PXX40357.1"/>
    </source>
</evidence>
<evidence type="ECO:0000256" key="2">
    <source>
        <dbReference type="ARBA" id="ARBA00023015"/>
    </source>
</evidence>
<keyword evidence="3 6" id="KW-0238">DNA-binding</keyword>
<dbReference type="Gene3D" id="1.10.10.10">
    <property type="entry name" value="Winged helix-like DNA-binding domain superfamily/Winged helix DNA-binding domain"/>
    <property type="match status" value="1"/>
</dbReference>
<dbReference type="Pfam" id="PF03466">
    <property type="entry name" value="LysR_substrate"/>
    <property type="match status" value="1"/>
</dbReference>
<dbReference type="Proteomes" id="UP000247792">
    <property type="component" value="Unassembled WGS sequence"/>
</dbReference>
<dbReference type="Gene3D" id="3.40.190.290">
    <property type="match status" value="1"/>
</dbReference>
<evidence type="ECO:0000256" key="1">
    <source>
        <dbReference type="ARBA" id="ARBA00009437"/>
    </source>
</evidence>